<evidence type="ECO:0000256" key="2">
    <source>
        <dbReference type="ARBA" id="ARBA00022803"/>
    </source>
</evidence>
<evidence type="ECO:0000259" key="7">
    <source>
        <dbReference type="Pfam" id="PF13877"/>
    </source>
</evidence>
<dbReference type="InterPro" id="IPR011990">
    <property type="entry name" value="TPR-like_helical_dom_sf"/>
</dbReference>
<comment type="similarity">
    <text evidence="3">Belongs to the RPAP3 family.</text>
</comment>
<evidence type="ECO:0000256" key="1">
    <source>
        <dbReference type="ARBA" id="ARBA00022737"/>
    </source>
</evidence>
<dbReference type="GO" id="GO:0101031">
    <property type="term" value="C:protein folding chaperone complex"/>
    <property type="evidence" value="ECO:0007669"/>
    <property type="project" value="TreeGrafter"/>
</dbReference>
<dbReference type="PANTHER" id="PTHR46423:SF1">
    <property type="entry name" value="RNA POLYMERASE II-ASSOCIATED PROTEIN 3"/>
    <property type="match status" value="1"/>
</dbReference>
<evidence type="ECO:0000256" key="3">
    <source>
        <dbReference type="ARBA" id="ARBA00038275"/>
    </source>
</evidence>
<keyword evidence="1" id="KW-0677">Repeat</keyword>
<keyword evidence="2 5" id="KW-0802">TPR repeat</keyword>
<evidence type="ECO:0000256" key="6">
    <source>
        <dbReference type="SAM" id="MobiDB-lite"/>
    </source>
</evidence>
<dbReference type="Gene3D" id="1.25.40.10">
    <property type="entry name" value="Tetratricopeptide repeat domain"/>
    <property type="match status" value="1"/>
</dbReference>
<proteinExistence type="inferred from homology"/>
<feature type="region of interest" description="Disordered" evidence="6">
    <location>
        <begin position="278"/>
        <end position="353"/>
    </location>
</feature>
<evidence type="ECO:0000313" key="9">
    <source>
        <dbReference type="WBParaSite" id="SMTH1_89540.1"/>
    </source>
</evidence>
<dbReference type="Pfam" id="PF13877">
    <property type="entry name" value="RPAP3_C"/>
    <property type="match status" value="1"/>
</dbReference>
<evidence type="ECO:0000256" key="4">
    <source>
        <dbReference type="ARBA" id="ARBA00040133"/>
    </source>
</evidence>
<feature type="compositionally biased region" description="Low complexity" evidence="6">
    <location>
        <begin position="332"/>
        <end position="347"/>
    </location>
</feature>
<accession>A0AA85C0B6</accession>
<feature type="domain" description="RNA-polymerase II-associated protein 3-like C-terminal" evidence="7">
    <location>
        <begin position="369"/>
        <end position="468"/>
    </location>
</feature>
<sequence>MDPEKFLNFQMQMRENNLEVENFLNDFEAWKETVGSKSKQLESTCQPELPAIRNSLLKKHKKKAVKQSVNNKKVERIKSYDYRAWDKFSAKQALDDDEHNDDRDVDRNSTSPNDQDCSSETDEEQEDQRRIQLSKEARELGNVRFKEGKLNEAIEHYTMAIRLAPEDSIPYINRAFAYIKTERYASAEADCTAALRLDRTSVKAFYRRALARKGLGHITGAIEDLNELLRFDPDNKTAINELEALIGKKKFNQSSNPRKMRRIPIIEVDGDNHNKQMLSTPVQNSTKSVCTNNDSSVSNNNKCSILNKDQSKNENVLHSTPQTSDRLESRNISSSTSTPIVPTSETINPGSDHNFKRQLPLLNTNLHKPPSNWFQLERELRELCQRNSSSNYQPNLNKEAIIYLCNIQPVHYVKLFGENMESDFLSRMLQAFYHSDQLTNQHIVERLLFLSKLPRFDIAWMMIDGSERVNIIKFIKNLQMIIHLIKNYLNKFMYSLNVNKSLMWNKKIFSYWTIVD</sequence>
<evidence type="ECO:0000256" key="5">
    <source>
        <dbReference type="PROSITE-ProRule" id="PRU00339"/>
    </source>
</evidence>
<dbReference type="SUPFAM" id="SSF48452">
    <property type="entry name" value="TPR-like"/>
    <property type="match status" value="1"/>
</dbReference>
<dbReference type="Pfam" id="PF13181">
    <property type="entry name" value="TPR_8"/>
    <property type="match status" value="1"/>
</dbReference>
<dbReference type="InterPro" id="IPR051966">
    <property type="entry name" value="RPAP3"/>
</dbReference>
<dbReference type="SMART" id="SM00028">
    <property type="entry name" value="TPR"/>
    <property type="match status" value="3"/>
</dbReference>
<dbReference type="Proteomes" id="UP000050791">
    <property type="component" value="Unassembled WGS sequence"/>
</dbReference>
<feature type="compositionally biased region" description="Acidic residues" evidence="6">
    <location>
        <begin position="117"/>
        <end position="126"/>
    </location>
</feature>
<organism evidence="8 9">
    <name type="scientific">Schistosoma mattheei</name>
    <dbReference type="NCBI Taxonomy" id="31246"/>
    <lineage>
        <taxon>Eukaryota</taxon>
        <taxon>Metazoa</taxon>
        <taxon>Spiralia</taxon>
        <taxon>Lophotrochozoa</taxon>
        <taxon>Platyhelminthes</taxon>
        <taxon>Trematoda</taxon>
        <taxon>Digenea</taxon>
        <taxon>Strigeidida</taxon>
        <taxon>Schistosomatoidea</taxon>
        <taxon>Schistosomatidae</taxon>
        <taxon>Schistosoma</taxon>
    </lineage>
</organism>
<reference evidence="9" key="1">
    <citation type="submission" date="2023-11" db="UniProtKB">
        <authorList>
            <consortium name="WormBaseParasite"/>
        </authorList>
    </citation>
    <scope>IDENTIFICATION</scope>
</reference>
<protein>
    <recommendedName>
        <fullName evidence="4">RNA polymerase II-associated protein 3</fullName>
    </recommendedName>
</protein>
<dbReference type="WBParaSite" id="SMTH1_89540.1">
    <property type="protein sequence ID" value="SMTH1_89540.1"/>
    <property type="gene ID" value="SMTH1_89540"/>
</dbReference>
<name>A0AA85C0B6_9TREM</name>
<dbReference type="AlphaFoldDB" id="A0AA85C0B6"/>
<feature type="repeat" description="TPR" evidence="5">
    <location>
        <begin position="134"/>
        <end position="167"/>
    </location>
</feature>
<dbReference type="InterPro" id="IPR019734">
    <property type="entry name" value="TPR_rpt"/>
</dbReference>
<dbReference type="PROSITE" id="PS50005">
    <property type="entry name" value="TPR"/>
    <property type="match status" value="2"/>
</dbReference>
<dbReference type="Pfam" id="PF13414">
    <property type="entry name" value="TPR_11"/>
    <property type="match status" value="1"/>
</dbReference>
<feature type="compositionally biased region" description="Polar residues" evidence="6">
    <location>
        <begin position="278"/>
        <end position="324"/>
    </location>
</feature>
<evidence type="ECO:0000313" key="8">
    <source>
        <dbReference type="Proteomes" id="UP000050791"/>
    </source>
</evidence>
<feature type="repeat" description="TPR" evidence="5">
    <location>
        <begin position="202"/>
        <end position="235"/>
    </location>
</feature>
<dbReference type="PANTHER" id="PTHR46423">
    <property type="entry name" value="RNA POLYMERASE II-ASSOCIATED PROTEIN 3"/>
    <property type="match status" value="1"/>
</dbReference>
<feature type="region of interest" description="Disordered" evidence="6">
    <location>
        <begin position="93"/>
        <end position="130"/>
    </location>
</feature>
<dbReference type="InterPro" id="IPR025986">
    <property type="entry name" value="RPAP3-like_C"/>
</dbReference>